<comment type="pathway">
    <text evidence="1">Protein modification; protein lipoylation via endogenous pathway; protein N(6)-(lipoyl)lysine from octanoyl-[acyl-carrier-protein]: step 1/2.</text>
</comment>
<feature type="site" description="Lowers pKa of active site Cys" evidence="7">
    <location>
        <position position="118"/>
    </location>
</feature>
<dbReference type="Gene3D" id="3.30.930.10">
    <property type="entry name" value="Bira Bifunctional Protein, Domain 2"/>
    <property type="match status" value="1"/>
</dbReference>
<evidence type="ECO:0000256" key="2">
    <source>
        <dbReference type="ARBA" id="ARBA00007907"/>
    </source>
</evidence>
<name>A0A7G5VUX2_9RHOD</name>
<gene>
    <name evidence="9" type="primary">lipB</name>
</gene>
<reference evidence="9" key="1">
    <citation type="submission" date="2019-09" db="EMBL/GenBank/DDBJ databases">
        <authorList>
            <person name="Liu S.-L."/>
            <person name="Chiang Y.-R."/>
            <person name="Fu H.-Y."/>
        </authorList>
    </citation>
    <scope>NUCLEOTIDE SEQUENCE</scope>
    <source>
        <strain evidence="9">THAL066</strain>
    </source>
</reference>
<dbReference type="AlphaFoldDB" id="A0A7G5VUX2"/>
<evidence type="ECO:0000313" key="9">
    <source>
        <dbReference type="EMBL" id="QMX77489.1"/>
    </source>
</evidence>
<keyword evidence="9" id="KW-0150">Chloroplast</keyword>
<keyword evidence="5" id="KW-0012">Acyltransferase</keyword>
<keyword evidence="9" id="KW-0934">Plastid</keyword>
<dbReference type="PANTHER" id="PTHR10993:SF7">
    <property type="entry name" value="LIPOYLTRANSFERASE 2, MITOCHONDRIAL-RELATED"/>
    <property type="match status" value="1"/>
</dbReference>
<dbReference type="PIRSF" id="PIRSF016262">
    <property type="entry name" value="LPLase"/>
    <property type="match status" value="1"/>
</dbReference>
<dbReference type="InterPro" id="IPR004143">
    <property type="entry name" value="BPL_LPL_catalytic"/>
</dbReference>
<dbReference type="EMBL" id="MN431657">
    <property type="protein sequence ID" value="QMX77489.1"/>
    <property type="molecule type" value="Genomic_DNA"/>
</dbReference>
<dbReference type="GO" id="GO:0009249">
    <property type="term" value="P:protein lipoylation"/>
    <property type="evidence" value="ECO:0007669"/>
    <property type="project" value="InterPro"/>
</dbReference>
<accession>A0A7G5VUX2</accession>
<evidence type="ECO:0000256" key="4">
    <source>
        <dbReference type="ARBA" id="ARBA00022679"/>
    </source>
</evidence>
<evidence type="ECO:0000259" key="8">
    <source>
        <dbReference type="PROSITE" id="PS51733"/>
    </source>
</evidence>
<evidence type="ECO:0000256" key="6">
    <source>
        <dbReference type="PIRSR" id="PIRSR016262-1"/>
    </source>
</evidence>
<dbReference type="InterPro" id="IPR000544">
    <property type="entry name" value="Octanoyltransferase"/>
</dbReference>
<dbReference type="EC" id="2.3.1.181" evidence="3"/>
<keyword evidence="4" id="KW-0808">Transferase</keyword>
<evidence type="ECO:0000256" key="1">
    <source>
        <dbReference type="ARBA" id="ARBA00004821"/>
    </source>
</evidence>
<dbReference type="PROSITE" id="PS51733">
    <property type="entry name" value="BPL_LPL_CATALYTIC"/>
    <property type="match status" value="1"/>
</dbReference>
<dbReference type="GeneID" id="60450412"/>
<geneLocation type="chloroplast" evidence="9"/>
<evidence type="ECO:0000256" key="5">
    <source>
        <dbReference type="ARBA" id="ARBA00023315"/>
    </source>
</evidence>
<dbReference type="GO" id="GO:0016874">
    <property type="term" value="F:ligase activity"/>
    <property type="evidence" value="ECO:0007669"/>
    <property type="project" value="UniProtKB-KW"/>
</dbReference>
<protein>
    <recommendedName>
        <fullName evidence="3">lipoyl(octanoyl) transferase</fullName>
        <ecNumber evidence="3">2.3.1.181</ecNumber>
    </recommendedName>
</protein>
<dbReference type="GO" id="GO:0033819">
    <property type="term" value="F:lipoyl(octanoyl) transferase activity"/>
    <property type="evidence" value="ECO:0007669"/>
    <property type="project" value="UniProtKB-EC"/>
</dbReference>
<dbReference type="Pfam" id="PF21948">
    <property type="entry name" value="LplA-B_cat"/>
    <property type="match status" value="1"/>
</dbReference>
<keyword evidence="9" id="KW-0436">Ligase</keyword>
<evidence type="ECO:0000256" key="7">
    <source>
        <dbReference type="PIRSR" id="PIRSR016262-3"/>
    </source>
</evidence>
<comment type="similarity">
    <text evidence="2">Belongs to the LipB family.</text>
</comment>
<evidence type="ECO:0000256" key="3">
    <source>
        <dbReference type="ARBA" id="ARBA00012334"/>
    </source>
</evidence>
<dbReference type="PANTHER" id="PTHR10993">
    <property type="entry name" value="OCTANOYLTRANSFERASE"/>
    <property type="match status" value="1"/>
</dbReference>
<dbReference type="InterPro" id="IPR045864">
    <property type="entry name" value="aa-tRNA-synth_II/BPL/LPL"/>
</dbReference>
<proteinExistence type="inferred from homology"/>
<feature type="domain" description="BPL/LPL catalytic" evidence="8">
    <location>
        <begin position="22"/>
        <end position="188"/>
    </location>
</feature>
<sequence>MQVHLSISSFELTWMWQKSITFRDAHLNLICQHPKVFTLGHAASSIYPAKYVNRHRIDRGGEIAYHDCGHLLLYVLTSCPQVTHHIHTLHLVALRLLHVWRLQAIVSSHLGIWLFKDKWMSMGLKILQGRSLHGICLPIEGHLPPQFEACNIASTYLVNLEAYLCHISFQQCRYYLAISTKQNFSRHF</sequence>
<organism evidence="9">
    <name type="scientific">Cyanidiococcus yangmingshanensis</name>
    <dbReference type="NCBI Taxonomy" id="2690220"/>
    <lineage>
        <taxon>Eukaryota</taxon>
        <taxon>Rhodophyta</taxon>
        <taxon>Bangiophyceae</taxon>
        <taxon>Cyanidiales</taxon>
        <taxon>Cyanidiaceae</taxon>
        <taxon>Cyanidiococcus</taxon>
    </lineage>
</organism>
<dbReference type="SUPFAM" id="SSF55681">
    <property type="entry name" value="Class II aaRS and biotin synthetases"/>
    <property type="match status" value="1"/>
</dbReference>
<dbReference type="RefSeq" id="YP_009968388.1">
    <property type="nucleotide sequence ID" value="NC_051883.1"/>
</dbReference>
<feature type="active site" description="Acyl-thioester intermediate" evidence="6">
    <location>
        <position position="150"/>
    </location>
</feature>
<dbReference type="UniPathway" id="UPA00538">
    <property type="reaction ID" value="UER00592"/>
</dbReference>